<name>T1F058_HELRO</name>
<dbReference type="CTD" id="20202208"/>
<dbReference type="AlphaFoldDB" id="T1F058"/>
<dbReference type="KEGG" id="hro:HELRODRAFT_168096"/>
<organism evidence="2 3">
    <name type="scientific">Helobdella robusta</name>
    <name type="common">Californian leech</name>
    <dbReference type="NCBI Taxonomy" id="6412"/>
    <lineage>
        <taxon>Eukaryota</taxon>
        <taxon>Metazoa</taxon>
        <taxon>Spiralia</taxon>
        <taxon>Lophotrochozoa</taxon>
        <taxon>Annelida</taxon>
        <taxon>Clitellata</taxon>
        <taxon>Hirudinea</taxon>
        <taxon>Rhynchobdellida</taxon>
        <taxon>Glossiphoniidae</taxon>
        <taxon>Helobdella</taxon>
    </lineage>
</organism>
<dbReference type="RefSeq" id="XP_009012027.1">
    <property type="nucleotide sequence ID" value="XM_009013779.1"/>
</dbReference>
<sequence length="160" mass="18340">MRFQTEKSKPNNSQNSADLRFADFVCGLPRMRIQRISRTAFSKKPPLGLRLGAQIITEYECACGARVDELGYFSLSCRLGPERQARHTAVNEYLVPKGWYPGYKRTHGFDRGRSLYPLGLMVTLSPHGRKDSPWFGTLPFRTPWLTDILAILQWRRAPLP</sequence>
<dbReference type="OrthoDB" id="7433202at2759"/>
<dbReference type="HOGENOM" id="CLU_1654020_0_0_1"/>
<reference evidence="3" key="1">
    <citation type="submission" date="2012-12" db="EMBL/GenBank/DDBJ databases">
        <authorList>
            <person name="Hellsten U."/>
            <person name="Grimwood J."/>
            <person name="Chapman J.A."/>
            <person name="Shapiro H."/>
            <person name="Aerts A."/>
            <person name="Otillar R.P."/>
            <person name="Terry A.Y."/>
            <person name="Boore J.L."/>
            <person name="Simakov O."/>
            <person name="Marletaz F."/>
            <person name="Cho S.-J."/>
            <person name="Edsinger-Gonzales E."/>
            <person name="Havlak P."/>
            <person name="Kuo D.-H."/>
            <person name="Larsson T."/>
            <person name="Lv J."/>
            <person name="Arendt D."/>
            <person name="Savage R."/>
            <person name="Osoegawa K."/>
            <person name="de Jong P."/>
            <person name="Lindberg D.R."/>
            <person name="Seaver E.C."/>
            <person name="Weisblat D.A."/>
            <person name="Putnam N.H."/>
            <person name="Grigoriev I.V."/>
            <person name="Rokhsar D.S."/>
        </authorList>
    </citation>
    <scope>NUCLEOTIDE SEQUENCE</scope>
</reference>
<evidence type="ECO:0000313" key="3">
    <source>
        <dbReference type="Proteomes" id="UP000015101"/>
    </source>
</evidence>
<dbReference type="InParanoid" id="T1F058"/>
<reference evidence="1 3" key="2">
    <citation type="journal article" date="2013" name="Nature">
        <title>Insights into bilaterian evolution from three spiralian genomes.</title>
        <authorList>
            <person name="Simakov O."/>
            <person name="Marletaz F."/>
            <person name="Cho S.J."/>
            <person name="Edsinger-Gonzales E."/>
            <person name="Havlak P."/>
            <person name="Hellsten U."/>
            <person name="Kuo D.H."/>
            <person name="Larsson T."/>
            <person name="Lv J."/>
            <person name="Arendt D."/>
            <person name="Savage R."/>
            <person name="Osoegawa K."/>
            <person name="de Jong P."/>
            <person name="Grimwood J."/>
            <person name="Chapman J.A."/>
            <person name="Shapiro H."/>
            <person name="Aerts A."/>
            <person name="Otillar R.P."/>
            <person name="Terry A.Y."/>
            <person name="Boore J.L."/>
            <person name="Grigoriev I.V."/>
            <person name="Lindberg D.R."/>
            <person name="Seaver E.C."/>
            <person name="Weisblat D.A."/>
            <person name="Putnam N.H."/>
            <person name="Rokhsar D.S."/>
        </authorList>
    </citation>
    <scope>NUCLEOTIDE SEQUENCE</scope>
</reference>
<dbReference type="GeneID" id="20202208"/>
<keyword evidence="3" id="KW-1185">Reference proteome</keyword>
<protein>
    <submittedName>
        <fullName evidence="1 2">Uncharacterized protein</fullName>
    </submittedName>
</protein>
<dbReference type="EMBL" id="AMQM01002893">
    <property type="status" value="NOT_ANNOTATED_CDS"/>
    <property type="molecule type" value="Genomic_DNA"/>
</dbReference>
<dbReference type="EMBL" id="KB095905">
    <property type="protein sequence ID" value="ESO10213.1"/>
    <property type="molecule type" value="Genomic_DNA"/>
</dbReference>
<dbReference type="Proteomes" id="UP000015101">
    <property type="component" value="Unassembled WGS sequence"/>
</dbReference>
<dbReference type="EnsemblMetazoa" id="HelroT168096">
    <property type="protein sequence ID" value="HelroP168096"/>
    <property type="gene ID" value="HelroG168096"/>
</dbReference>
<evidence type="ECO:0000313" key="1">
    <source>
        <dbReference type="EMBL" id="ESO10213.1"/>
    </source>
</evidence>
<gene>
    <name evidence="2" type="primary">20202208</name>
    <name evidence="1" type="ORF">HELRODRAFT_168096</name>
</gene>
<proteinExistence type="predicted"/>
<reference evidence="2" key="3">
    <citation type="submission" date="2015-06" db="UniProtKB">
        <authorList>
            <consortium name="EnsemblMetazoa"/>
        </authorList>
    </citation>
    <scope>IDENTIFICATION</scope>
</reference>
<accession>T1F058</accession>
<evidence type="ECO:0000313" key="2">
    <source>
        <dbReference type="EnsemblMetazoa" id="HelroP168096"/>
    </source>
</evidence>